<evidence type="ECO:0000256" key="1">
    <source>
        <dbReference type="SAM" id="SignalP"/>
    </source>
</evidence>
<dbReference type="EMBL" id="CADCUT010000120">
    <property type="protein sequence ID" value="CAA9412531.1"/>
    <property type="molecule type" value="Genomic_DNA"/>
</dbReference>
<reference evidence="2" key="1">
    <citation type="submission" date="2020-02" db="EMBL/GenBank/DDBJ databases">
        <authorList>
            <person name="Meier V. D."/>
        </authorList>
    </citation>
    <scope>NUCLEOTIDE SEQUENCE</scope>
    <source>
        <strain evidence="2">AVDCRST_MAG03</strain>
    </source>
</reference>
<sequence length="215" mass="22180">MARTGKLGPGLIATGMAVVLAAVLLALLASGPADAASRYKTVTRTFSNAQPIAVPDAATEFTSGAAKPYPSEISVAGFRKGKVLDANVTLKGFGHAVPEDVHVMLSHGATNRTVLSSVGGGVSVNDITLRLDDEAALPMGYGGGLISGTFKPTNVWDGDFFPAPAPAASDLDKLSGFDGSNPNGPWQLWIRDSLGDYVGQVDGGWSVTIKARVLR</sequence>
<accession>A0A6N3ITY3</accession>
<evidence type="ECO:0000313" key="2">
    <source>
        <dbReference type="EMBL" id="CAA9412531.1"/>
    </source>
</evidence>
<proteinExistence type="predicted"/>
<dbReference type="Gene3D" id="2.60.120.260">
    <property type="entry name" value="Galactose-binding domain-like"/>
    <property type="match status" value="1"/>
</dbReference>
<protein>
    <recommendedName>
        <fullName evidence="3">P/Homo B domain-containing protein</fullName>
    </recommendedName>
</protein>
<keyword evidence="1" id="KW-0732">Signal</keyword>
<feature type="signal peptide" evidence="1">
    <location>
        <begin position="1"/>
        <end position="35"/>
    </location>
</feature>
<organism evidence="2">
    <name type="scientific">uncultured Rubrobacteraceae bacterium</name>
    <dbReference type="NCBI Taxonomy" id="349277"/>
    <lineage>
        <taxon>Bacteria</taxon>
        <taxon>Bacillati</taxon>
        <taxon>Actinomycetota</taxon>
        <taxon>Rubrobacteria</taxon>
        <taxon>Rubrobacterales</taxon>
        <taxon>Rubrobacteraceae</taxon>
        <taxon>environmental samples</taxon>
    </lineage>
</organism>
<name>A0A6N3ITY3_9ACTN</name>
<gene>
    <name evidence="2" type="ORF">AVDCRST_MAG03-1971</name>
</gene>
<evidence type="ECO:0008006" key="3">
    <source>
        <dbReference type="Google" id="ProtNLM"/>
    </source>
</evidence>
<feature type="chain" id="PRO_5026657272" description="P/Homo B domain-containing protein" evidence="1">
    <location>
        <begin position="36"/>
        <end position="215"/>
    </location>
</feature>
<dbReference type="AlphaFoldDB" id="A0A6N3ITY3"/>